<evidence type="ECO:0000256" key="1">
    <source>
        <dbReference type="SAM" id="MobiDB-lite"/>
    </source>
</evidence>
<feature type="region of interest" description="Disordered" evidence="1">
    <location>
        <begin position="349"/>
        <end position="512"/>
    </location>
</feature>
<dbReference type="SMART" id="SM00516">
    <property type="entry name" value="SEC14"/>
    <property type="match status" value="1"/>
</dbReference>
<dbReference type="Gene3D" id="1.10.8.20">
    <property type="entry name" value="N-terminal domain of phosphatidylinositol transfer protein sec14p"/>
    <property type="match status" value="1"/>
</dbReference>
<dbReference type="InterPro" id="IPR036273">
    <property type="entry name" value="CRAL/TRIO_N_dom_sf"/>
</dbReference>
<dbReference type="InterPro" id="IPR036865">
    <property type="entry name" value="CRAL-TRIO_dom_sf"/>
</dbReference>
<dbReference type="Proteomes" id="UP000799439">
    <property type="component" value="Unassembled WGS sequence"/>
</dbReference>
<evidence type="ECO:0000259" key="2">
    <source>
        <dbReference type="PROSITE" id="PS50191"/>
    </source>
</evidence>
<feature type="compositionally biased region" description="Basic and acidic residues" evidence="1">
    <location>
        <begin position="474"/>
        <end position="489"/>
    </location>
</feature>
<feature type="domain" description="CRAL-TRIO" evidence="2">
    <location>
        <begin position="95"/>
        <end position="285"/>
    </location>
</feature>
<dbReference type="Pfam" id="PF00650">
    <property type="entry name" value="CRAL_TRIO"/>
    <property type="match status" value="1"/>
</dbReference>
<evidence type="ECO:0000313" key="4">
    <source>
        <dbReference type="Proteomes" id="UP000799439"/>
    </source>
</evidence>
<dbReference type="CDD" id="cd00170">
    <property type="entry name" value="SEC14"/>
    <property type="match status" value="1"/>
</dbReference>
<protein>
    <submittedName>
        <fullName evidence="3">CRAL/TRIO domain-containing protein</fullName>
    </submittedName>
</protein>
<dbReference type="SMART" id="SM01100">
    <property type="entry name" value="CRAL_TRIO_N"/>
    <property type="match status" value="1"/>
</dbReference>
<dbReference type="Gene3D" id="3.40.525.10">
    <property type="entry name" value="CRAL-TRIO lipid binding domain"/>
    <property type="match status" value="1"/>
</dbReference>
<dbReference type="EMBL" id="ML996090">
    <property type="protein sequence ID" value="KAF2149920.1"/>
    <property type="molecule type" value="Genomic_DNA"/>
</dbReference>
<feature type="compositionally biased region" description="Polar residues" evidence="1">
    <location>
        <begin position="440"/>
        <end position="467"/>
    </location>
</feature>
<organism evidence="3 4">
    <name type="scientific">Myriangium duriaei CBS 260.36</name>
    <dbReference type="NCBI Taxonomy" id="1168546"/>
    <lineage>
        <taxon>Eukaryota</taxon>
        <taxon>Fungi</taxon>
        <taxon>Dikarya</taxon>
        <taxon>Ascomycota</taxon>
        <taxon>Pezizomycotina</taxon>
        <taxon>Dothideomycetes</taxon>
        <taxon>Dothideomycetidae</taxon>
        <taxon>Myriangiales</taxon>
        <taxon>Myriangiaceae</taxon>
        <taxon>Myriangium</taxon>
    </lineage>
</organism>
<reference evidence="3" key="1">
    <citation type="journal article" date="2020" name="Stud. Mycol.">
        <title>101 Dothideomycetes genomes: a test case for predicting lifestyles and emergence of pathogens.</title>
        <authorList>
            <person name="Haridas S."/>
            <person name="Albert R."/>
            <person name="Binder M."/>
            <person name="Bloem J."/>
            <person name="Labutti K."/>
            <person name="Salamov A."/>
            <person name="Andreopoulos B."/>
            <person name="Baker S."/>
            <person name="Barry K."/>
            <person name="Bills G."/>
            <person name="Bluhm B."/>
            <person name="Cannon C."/>
            <person name="Castanera R."/>
            <person name="Culley D."/>
            <person name="Daum C."/>
            <person name="Ezra D."/>
            <person name="Gonzalez J."/>
            <person name="Henrissat B."/>
            <person name="Kuo A."/>
            <person name="Liang C."/>
            <person name="Lipzen A."/>
            <person name="Lutzoni F."/>
            <person name="Magnuson J."/>
            <person name="Mondo S."/>
            <person name="Nolan M."/>
            <person name="Ohm R."/>
            <person name="Pangilinan J."/>
            <person name="Park H.-J."/>
            <person name="Ramirez L."/>
            <person name="Alfaro M."/>
            <person name="Sun H."/>
            <person name="Tritt A."/>
            <person name="Yoshinaga Y."/>
            <person name="Zwiers L.-H."/>
            <person name="Turgeon B."/>
            <person name="Goodwin S."/>
            <person name="Spatafora J."/>
            <person name="Crous P."/>
            <person name="Grigoriev I."/>
        </authorList>
    </citation>
    <scope>NUCLEOTIDE SEQUENCE</scope>
    <source>
        <strain evidence="3">CBS 260.36</strain>
    </source>
</reference>
<feature type="compositionally biased region" description="Polar residues" evidence="1">
    <location>
        <begin position="397"/>
        <end position="432"/>
    </location>
</feature>
<dbReference type="Pfam" id="PF03765">
    <property type="entry name" value="CRAL_TRIO_N"/>
    <property type="match status" value="1"/>
</dbReference>
<dbReference type="OrthoDB" id="30289at2759"/>
<dbReference type="SUPFAM" id="SSF46938">
    <property type="entry name" value="CRAL/TRIO N-terminal domain"/>
    <property type="match status" value="1"/>
</dbReference>
<dbReference type="InterPro" id="IPR011074">
    <property type="entry name" value="CRAL/TRIO_N_dom"/>
</dbReference>
<dbReference type="InterPro" id="IPR001251">
    <property type="entry name" value="CRAL-TRIO_dom"/>
</dbReference>
<dbReference type="PANTHER" id="PTHR45657">
    <property type="entry name" value="CRAL-TRIO DOMAIN-CONTAINING PROTEIN YKL091C-RELATED"/>
    <property type="match status" value="1"/>
</dbReference>
<feature type="compositionally biased region" description="Basic and acidic residues" evidence="1">
    <location>
        <begin position="550"/>
        <end position="569"/>
    </location>
</feature>
<comment type="caution">
    <text evidence="3">The sequence shown here is derived from an EMBL/GenBank/DDBJ whole genome shotgun (WGS) entry which is preliminary data.</text>
</comment>
<gene>
    <name evidence="3" type="ORF">K461DRAFT_287663</name>
</gene>
<dbReference type="SUPFAM" id="SSF52087">
    <property type="entry name" value="CRAL/TRIO domain"/>
    <property type="match status" value="1"/>
</dbReference>
<keyword evidence="4" id="KW-1185">Reference proteome</keyword>
<dbReference type="AlphaFoldDB" id="A0A9P4IY90"/>
<dbReference type="InterPro" id="IPR051026">
    <property type="entry name" value="PI/PC_transfer"/>
</dbReference>
<dbReference type="PROSITE" id="PS50191">
    <property type="entry name" value="CRAL_TRIO"/>
    <property type="match status" value="1"/>
</dbReference>
<feature type="region of interest" description="Disordered" evidence="1">
    <location>
        <begin position="542"/>
        <end position="601"/>
    </location>
</feature>
<sequence>MLIPPPLQYPSQHIGFLEANHVRALEDFKDFAREKGYYRPGDGAQPASHDDETLLRYVRARRWNVQDAFTQFKDTEDWRKKNQIDKLYDRIDIGEYDVGRKLYPQWTGRRDKRGIPLYVFEVSTLTSKAVAAFENASHKPGEVESNLPPKMLRLFALYENLCNFALPLCSMVPNRPYTQTPVSQSSNIVDISGVSLRQFWNLKNHMQDASQLATAHYPETLDRIFIIGAPSFFPTVWGWIKRWFDPITVSKIFILQKSSTLSTLEEFVDRANIPKKYGGDLDYSFGDLPKVDPEIAASLKWIEPDHQKGHETFPIGPIRWTKLENGDMLATAVGSEDGKQRQRKVATFGNPAVISGQVSEHRPSTPPALQRFPSAVETHPATPPPGEVDLSEPPSGTPQQNTSDPSRLGVTSSIPYRQSPAMSNSNLSSTATAVADEHTTTAPAGTSDTVREGTSSTRFEQQSSTLGHGQLKHATPDTREDAYGDKHGVMEPGTVSQAPKEHPVPEPIPEQPGIVDQVKSAAGSAYNTASAAAASVAGAVGLGGTTAQPEQKEEPKQEIHDPAVDRADPELVEEFLRAQSASKEAKEGDAIRQAATGMGRR</sequence>
<proteinExistence type="predicted"/>
<name>A0A9P4IY90_9PEZI</name>
<dbReference type="PANTHER" id="PTHR45657:SF3">
    <property type="entry name" value="TRANSPORTER, PUTATIVE (AFU_ORTHOLOGUE AFUA_5G09260)-RELATED"/>
    <property type="match status" value="1"/>
</dbReference>
<evidence type="ECO:0000313" key="3">
    <source>
        <dbReference type="EMBL" id="KAF2149920.1"/>
    </source>
</evidence>
<accession>A0A9P4IY90</accession>